<dbReference type="AlphaFoldDB" id="A0A1B6G1N0"/>
<evidence type="ECO:0000256" key="7">
    <source>
        <dbReference type="ARBA" id="ARBA00021023"/>
    </source>
</evidence>
<feature type="non-terminal residue" evidence="15">
    <location>
        <position position="1"/>
    </location>
</feature>
<dbReference type="EC" id="5.1.3.3" evidence="6"/>
<evidence type="ECO:0000256" key="11">
    <source>
        <dbReference type="ARBA" id="ARBA00045743"/>
    </source>
</evidence>
<protein>
    <recommendedName>
        <fullName evidence="7">Galactose mutarotase</fullName>
        <ecNumber evidence="6">5.1.3.3</ecNumber>
    </recommendedName>
    <alternativeName>
        <fullName evidence="10">Aldose 1-epimerase</fullName>
    </alternativeName>
</protein>
<evidence type="ECO:0000256" key="8">
    <source>
        <dbReference type="ARBA" id="ARBA00023235"/>
    </source>
</evidence>
<dbReference type="InterPro" id="IPR008183">
    <property type="entry name" value="Aldose_1/G6P_1-epimerase"/>
</dbReference>
<feature type="binding site" evidence="14">
    <location>
        <begin position="140"/>
        <end position="141"/>
    </location>
    <ligand>
        <name>beta-D-galactose</name>
        <dbReference type="ChEBI" id="CHEBI:27667"/>
    </ligand>
</feature>
<dbReference type="UniPathway" id="UPA00214"/>
<dbReference type="InterPro" id="IPR011013">
    <property type="entry name" value="Gal_mutarotase_sf_dom"/>
</dbReference>
<evidence type="ECO:0000256" key="4">
    <source>
        <dbReference type="ARBA" id="ARBA00005028"/>
    </source>
</evidence>
<dbReference type="InterPro" id="IPR014718">
    <property type="entry name" value="GH-type_carb-bd"/>
</dbReference>
<comment type="function">
    <text evidence="11">Mutarotase that catalyzes the interconversion of beta-D-galactose and alpha-D-galactose during galactose metabolism. Beta-D-galactose is metabolized in the liver into glucose 1-phosphate, the primary metabolic fuel, by the action of four enzymes that constitute the Leloir pathway: GALM, GALK1 (galactokinase), GALT (galactose-1-phosphate uridylyltransferase) and GALE (UDP-galactose-4'-epimerase). Involved in the maintenance of the equilibrium between the beta- and alpha-anomers of galactose, therefore ensuring a sufficient supply of the alpha-anomer for GALK1. Also active on D-glucose although shows a preference for galactose over glucose.</text>
</comment>
<dbReference type="GO" id="GO:0030246">
    <property type="term" value="F:carbohydrate binding"/>
    <property type="evidence" value="ECO:0007669"/>
    <property type="project" value="InterPro"/>
</dbReference>
<dbReference type="SUPFAM" id="SSF74650">
    <property type="entry name" value="Galactose mutarotase-like"/>
    <property type="match status" value="1"/>
</dbReference>
<comment type="similarity">
    <text evidence="5">Belongs to the aldose epimerase family.</text>
</comment>
<dbReference type="GO" id="GO:0033499">
    <property type="term" value="P:galactose catabolic process via UDP-galactose, Leloir pathway"/>
    <property type="evidence" value="ECO:0007669"/>
    <property type="project" value="TreeGrafter"/>
</dbReference>
<dbReference type="PIRSF" id="PIRSF005096">
    <property type="entry name" value="GALM"/>
    <property type="match status" value="1"/>
</dbReference>
<dbReference type="UniPathway" id="UPA00242"/>
<name>A0A1B6G1N0_9HEMI</name>
<comment type="catalytic activity">
    <reaction evidence="1">
        <text>alpha-D-glucose = beta-D-glucose</text>
        <dbReference type="Rhea" id="RHEA:10264"/>
        <dbReference type="ChEBI" id="CHEBI:15903"/>
        <dbReference type="ChEBI" id="CHEBI:17925"/>
        <dbReference type="EC" id="5.1.3.3"/>
    </reaction>
</comment>
<dbReference type="PANTHER" id="PTHR10091">
    <property type="entry name" value="ALDOSE-1-EPIMERASE"/>
    <property type="match status" value="1"/>
</dbReference>
<evidence type="ECO:0000256" key="10">
    <source>
        <dbReference type="ARBA" id="ARBA00032729"/>
    </source>
</evidence>
<dbReference type="GO" id="GO:0006006">
    <property type="term" value="P:glucose metabolic process"/>
    <property type="evidence" value="ECO:0007669"/>
    <property type="project" value="TreeGrafter"/>
</dbReference>
<comment type="pathway">
    <text evidence="3">Carbohydrate metabolism; galactose metabolism.</text>
</comment>
<evidence type="ECO:0000256" key="14">
    <source>
        <dbReference type="PIRSR" id="PIRSR005096-3"/>
    </source>
</evidence>
<feature type="binding site" evidence="13">
    <location>
        <position position="304"/>
    </location>
    <ligand>
        <name>beta-D-galactose</name>
        <dbReference type="ChEBI" id="CHEBI:27667"/>
    </ligand>
</feature>
<feature type="active site" description="Proton donor" evidence="12">
    <location>
        <position position="236"/>
    </location>
</feature>
<dbReference type="InterPro" id="IPR047215">
    <property type="entry name" value="Galactose_mutarotase-like"/>
</dbReference>
<evidence type="ECO:0000256" key="5">
    <source>
        <dbReference type="ARBA" id="ARBA00006206"/>
    </source>
</evidence>
<dbReference type="EMBL" id="GECZ01013422">
    <property type="protein sequence ID" value="JAS56347.1"/>
    <property type="molecule type" value="Transcribed_RNA"/>
</dbReference>
<dbReference type="Gene3D" id="2.70.98.10">
    <property type="match status" value="1"/>
</dbReference>
<evidence type="ECO:0000256" key="2">
    <source>
        <dbReference type="ARBA" id="ARBA00001712"/>
    </source>
</evidence>
<dbReference type="PROSITE" id="PS00545">
    <property type="entry name" value="ALDOSE_1_EPIMERASE"/>
    <property type="match status" value="1"/>
</dbReference>
<dbReference type="Pfam" id="PF01263">
    <property type="entry name" value="Aldose_epim"/>
    <property type="match status" value="1"/>
</dbReference>
<evidence type="ECO:0000256" key="9">
    <source>
        <dbReference type="ARBA" id="ARBA00023277"/>
    </source>
</evidence>
<evidence type="ECO:0000256" key="13">
    <source>
        <dbReference type="PIRSR" id="PIRSR005096-2"/>
    </source>
</evidence>
<evidence type="ECO:0000256" key="6">
    <source>
        <dbReference type="ARBA" id="ARBA00013185"/>
    </source>
</evidence>
<accession>A0A1B6G1N0</accession>
<comment type="pathway">
    <text evidence="4">Carbohydrate metabolism; hexose metabolism.</text>
</comment>
<reference evidence="15" key="1">
    <citation type="submission" date="2015-11" db="EMBL/GenBank/DDBJ databases">
        <title>De novo transcriptome assembly of four potential Pierce s Disease insect vectors from Arizona vineyards.</title>
        <authorList>
            <person name="Tassone E.E."/>
        </authorList>
    </citation>
    <scope>NUCLEOTIDE SEQUENCE</scope>
</reference>
<evidence type="ECO:0000256" key="3">
    <source>
        <dbReference type="ARBA" id="ARBA00004947"/>
    </source>
</evidence>
<evidence type="ECO:0000256" key="12">
    <source>
        <dbReference type="PIRSR" id="PIRSR005096-1"/>
    </source>
</evidence>
<comment type="catalytic activity">
    <reaction evidence="2">
        <text>alpha-D-galactose = beta-D-galactose</text>
        <dbReference type="Rhea" id="RHEA:28675"/>
        <dbReference type="ChEBI" id="CHEBI:27667"/>
        <dbReference type="ChEBI" id="CHEBI:28061"/>
        <dbReference type="EC" id="5.1.3.3"/>
    </reaction>
    <physiologicalReaction direction="right-to-left" evidence="2">
        <dbReference type="Rhea" id="RHEA:28677"/>
    </physiologicalReaction>
</comment>
<dbReference type="GO" id="GO:0004034">
    <property type="term" value="F:aldose 1-epimerase activity"/>
    <property type="evidence" value="ECO:0007669"/>
    <property type="project" value="UniProtKB-EC"/>
</dbReference>
<dbReference type="PANTHER" id="PTHR10091:SF0">
    <property type="entry name" value="GALACTOSE MUTAROTASE"/>
    <property type="match status" value="1"/>
</dbReference>
<sequence>PQTICLDRDNTADDVTLNVSVTLVTLAAKMLLDEHLDRCTIAEQQPAEGQPAKKKMDLGVNVSEDAFGDDGAGHAVRRFTLTNEYRMSVQVITYGATITCIKVPDKRGNVDDIVLGYDDMSGYLSNTNPYFGATIGRVTNRTYPTDFLFNQQHISLTKNVGGVHLHGGFKGFDKVIWDAVMEEDRVIMTYLSREGEEGYPGDVLTTVTYQLTADNRLIIGVRASVTKPTPVNITNHSYFNLAGHASGSSGLLNQLVSVNADKYTPLENFIATGEIRDVAGSGYDLRIPQKLSEAFKTLDTDGYDINFCLNNSIVQPGFNFAARLTDPESGRFLDVHTDQPGLQVYTSNGMPTIRGKRDATYGKHSAICFETQNYPNAINIEKFPNSIVKPGTDYVHYTAYSFGAIPDPF</sequence>
<feature type="binding site" evidence="14">
    <location>
        <begin position="236"/>
        <end position="238"/>
    </location>
    <ligand>
        <name>beta-D-galactose</name>
        <dbReference type="ChEBI" id="CHEBI:27667"/>
    </ligand>
</feature>
<dbReference type="InterPro" id="IPR015443">
    <property type="entry name" value="Aldose_1-epimerase"/>
</dbReference>
<proteinExistence type="inferred from homology"/>
<dbReference type="InterPro" id="IPR018052">
    <property type="entry name" value="Ald1_epimerase_CS"/>
</dbReference>
<feature type="active site" description="Proton acceptor" evidence="12">
    <location>
        <position position="370"/>
    </location>
</feature>
<gene>
    <name evidence="15" type="ORF">g.25331</name>
</gene>
<dbReference type="CDD" id="cd09019">
    <property type="entry name" value="galactose_mutarotase_like"/>
    <property type="match status" value="1"/>
</dbReference>
<evidence type="ECO:0000313" key="15">
    <source>
        <dbReference type="EMBL" id="JAS56347.1"/>
    </source>
</evidence>
<organism evidence="15">
    <name type="scientific">Cuerna arida</name>
    <dbReference type="NCBI Taxonomy" id="1464854"/>
    <lineage>
        <taxon>Eukaryota</taxon>
        <taxon>Metazoa</taxon>
        <taxon>Ecdysozoa</taxon>
        <taxon>Arthropoda</taxon>
        <taxon>Hexapoda</taxon>
        <taxon>Insecta</taxon>
        <taxon>Pterygota</taxon>
        <taxon>Neoptera</taxon>
        <taxon>Paraneoptera</taxon>
        <taxon>Hemiptera</taxon>
        <taxon>Auchenorrhyncha</taxon>
        <taxon>Membracoidea</taxon>
        <taxon>Cicadellidae</taxon>
        <taxon>Cicadellinae</taxon>
        <taxon>Proconiini</taxon>
        <taxon>Cuerna</taxon>
    </lineage>
</organism>
<keyword evidence="8" id="KW-0413">Isomerase</keyword>
<keyword evidence="9" id="KW-0119">Carbohydrate metabolism</keyword>
<evidence type="ECO:0000256" key="1">
    <source>
        <dbReference type="ARBA" id="ARBA00001614"/>
    </source>
</evidence>